<evidence type="ECO:0000313" key="1">
    <source>
        <dbReference type="EMBL" id="TQM25617.1"/>
    </source>
</evidence>
<dbReference type="EMBL" id="VFPG01000002">
    <property type="protein sequence ID" value="TQM25617.1"/>
    <property type="molecule type" value="Genomic_DNA"/>
</dbReference>
<sequence length="250" mass="26248">MVGSCPVGFGLLLFARGRCVGGAAVFRSRIRVEAVCQSWAVGGAFGAGGFWGRGSGCCACKGARFPQVCLGRCWARRCRTRLTSRSRLAKVRLPAWSTGCGCVCGGCVRELAAGWWGAGSLRWAGGVLADGASGPVGWGPCQQVRGLGPCQQVRGLGPCQQVRGLGPCQQVRGLGPCQQVRGLGPCQQIRRLGPCQQIRRLGTVPASSWAGQWPLAAAIHDPRISPDEAAGQAPPPAKSTVVKWWLTKIN</sequence>
<keyword evidence="2" id="KW-1185">Reference proteome</keyword>
<evidence type="ECO:0000313" key="2">
    <source>
        <dbReference type="Proteomes" id="UP000316331"/>
    </source>
</evidence>
<reference evidence="1 2" key="1">
    <citation type="submission" date="2019-06" db="EMBL/GenBank/DDBJ databases">
        <title>Sequencing the genomes of 1000 actinobacteria strains.</title>
        <authorList>
            <person name="Klenk H.-P."/>
        </authorList>
    </citation>
    <scope>NUCLEOTIDE SEQUENCE [LARGE SCALE GENOMIC DNA]</scope>
    <source>
        <strain evidence="1 2">DSM 103495</strain>
    </source>
</reference>
<organism evidence="1 2">
    <name type="scientific">Nocardia bhagyanarayanae</name>
    <dbReference type="NCBI Taxonomy" id="1215925"/>
    <lineage>
        <taxon>Bacteria</taxon>
        <taxon>Bacillati</taxon>
        <taxon>Actinomycetota</taxon>
        <taxon>Actinomycetes</taxon>
        <taxon>Mycobacteriales</taxon>
        <taxon>Nocardiaceae</taxon>
        <taxon>Nocardia</taxon>
    </lineage>
</organism>
<comment type="caution">
    <text evidence="1">The sequence shown here is derived from an EMBL/GenBank/DDBJ whole genome shotgun (WGS) entry which is preliminary data.</text>
</comment>
<dbReference type="Proteomes" id="UP000316331">
    <property type="component" value="Unassembled WGS sequence"/>
</dbReference>
<protein>
    <submittedName>
        <fullName evidence="1">Uncharacterized protein</fullName>
    </submittedName>
</protein>
<name>A0A543EVJ8_9NOCA</name>
<accession>A0A543EVJ8</accession>
<dbReference type="AlphaFoldDB" id="A0A543EVJ8"/>
<proteinExistence type="predicted"/>
<gene>
    <name evidence="1" type="ORF">FB390_5774</name>
</gene>